<keyword evidence="6" id="KW-0234">DNA repair</keyword>
<dbReference type="InterPro" id="IPR043128">
    <property type="entry name" value="Rev_trsase/Diguanyl_cyclase"/>
</dbReference>
<dbReference type="InterPro" id="IPR001126">
    <property type="entry name" value="UmuC"/>
</dbReference>
<keyword evidence="6" id="KW-0963">Cytoplasm</keyword>
<evidence type="ECO:0000256" key="1">
    <source>
        <dbReference type="ARBA" id="ARBA00010945"/>
    </source>
</evidence>
<evidence type="ECO:0000256" key="4">
    <source>
        <dbReference type="ARBA" id="ARBA00022763"/>
    </source>
</evidence>
<dbReference type="InterPro" id="IPR024728">
    <property type="entry name" value="PolY_HhH_motif"/>
</dbReference>
<feature type="binding site" evidence="6">
    <location>
        <position position="16"/>
    </location>
    <ligand>
        <name>Mg(2+)</name>
        <dbReference type="ChEBI" id="CHEBI:18420"/>
    </ligand>
</feature>
<dbReference type="HAMAP" id="MF_01113">
    <property type="entry name" value="DNApol_IV"/>
    <property type="match status" value="1"/>
</dbReference>
<feature type="active site" evidence="6">
    <location>
        <position position="113"/>
    </location>
</feature>
<comment type="cofactor">
    <cofactor evidence="6">
        <name>Mg(2+)</name>
        <dbReference type="ChEBI" id="CHEBI:18420"/>
    </cofactor>
    <text evidence="6">Binds 2 magnesium ions per subunit.</text>
</comment>
<comment type="caution">
    <text evidence="8">The sequence shown here is derived from an EMBL/GenBank/DDBJ whole genome shotgun (WGS) entry which is preliminary data.</text>
</comment>
<keyword evidence="6" id="KW-0460">Magnesium</keyword>
<evidence type="ECO:0000313" key="8">
    <source>
        <dbReference type="EMBL" id="MBM7703684.1"/>
    </source>
</evidence>
<dbReference type="InterPro" id="IPR050116">
    <property type="entry name" value="DNA_polymerase-Y"/>
</dbReference>
<comment type="subcellular location">
    <subcellularLocation>
        <location evidence="6">Cytoplasm</location>
    </subcellularLocation>
</comment>
<comment type="catalytic activity">
    <reaction evidence="6">
        <text>DNA(n) + a 2'-deoxyribonucleoside 5'-triphosphate = DNA(n+1) + diphosphate</text>
        <dbReference type="Rhea" id="RHEA:22508"/>
        <dbReference type="Rhea" id="RHEA-COMP:17339"/>
        <dbReference type="Rhea" id="RHEA-COMP:17340"/>
        <dbReference type="ChEBI" id="CHEBI:33019"/>
        <dbReference type="ChEBI" id="CHEBI:61560"/>
        <dbReference type="ChEBI" id="CHEBI:173112"/>
        <dbReference type="EC" id="2.7.7.7"/>
    </reaction>
</comment>
<feature type="domain" description="UmuC" evidence="7">
    <location>
        <begin position="12"/>
        <end position="193"/>
    </location>
</feature>
<dbReference type="PANTHER" id="PTHR11076">
    <property type="entry name" value="DNA REPAIR POLYMERASE UMUC / TRANSFERASE FAMILY MEMBER"/>
    <property type="match status" value="1"/>
</dbReference>
<dbReference type="InterPro" id="IPR043502">
    <property type="entry name" value="DNA/RNA_pol_sf"/>
</dbReference>
<comment type="function">
    <text evidence="6">Poorly processive, error-prone DNA polymerase involved in untargeted mutagenesis. Copies undamaged DNA at stalled replication forks, which arise in vivo from mismatched or misaligned primer ends. These misaligned primers can be extended by PolIV. Exhibits no 3'-5' exonuclease (proofreading) activity. May be involved in translesional synthesis, in conjunction with the beta clamp from PolIII.</text>
</comment>
<dbReference type="NCBIfam" id="NF002492">
    <property type="entry name" value="PRK01810.1"/>
    <property type="match status" value="1"/>
</dbReference>
<feature type="binding site" evidence="6">
    <location>
        <position position="112"/>
    </location>
    <ligand>
        <name>Mg(2+)</name>
        <dbReference type="ChEBI" id="CHEBI:18420"/>
    </ligand>
</feature>
<dbReference type="PANTHER" id="PTHR11076:SF33">
    <property type="entry name" value="DNA POLYMERASE KAPPA"/>
    <property type="match status" value="1"/>
</dbReference>
<reference evidence="8 9" key="1">
    <citation type="submission" date="2021-01" db="EMBL/GenBank/DDBJ databases">
        <title>Genomic Encyclopedia of Type Strains, Phase IV (KMG-IV): sequencing the most valuable type-strain genomes for metagenomic binning, comparative biology and taxonomic classification.</title>
        <authorList>
            <person name="Goeker M."/>
        </authorList>
    </citation>
    <scope>NUCLEOTIDE SEQUENCE [LARGE SCALE GENOMIC DNA]</scope>
    <source>
        <strain evidence="8 9">DSM 104297</strain>
    </source>
</reference>
<dbReference type="InterPro" id="IPR036775">
    <property type="entry name" value="DNA_pol_Y-fam_lit_finger_sf"/>
</dbReference>
<keyword evidence="5 6" id="KW-0239">DNA-directed DNA polymerase</keyword>
<keyword evidence="6 8" id="KW-0808">Transferase</keyword>
<organism evidence="8 9">
    <name type="scientific">Priestia iocasae</name>
    <dbReference type="NCBI Taxonomy" id="2291674"/>
    <lineage>
        <taxon>Bacteria</taxon>
        <taxon>Bacillati</taxon>
        <taxon>Bacillota</taxon>
        <taxon>Bacilli</taxon>
        <taxon>Bacillales</taxon>
        <taxon>Bacillaceae</taxon>
        <taxon>Priestia</taxon>
    </lineage>
</organism>
<dbReference type="GO" id="GO:0003887">
    <property type="term" value="F:DNA-directed DNA polymerase activity"/>
    <property type="evidence" value="ECO:0007669"/>
    <property type="project" value="UniProtKB-EC"/>
</dbReference>
<feature type="site" description="Substrate discrimination" evidence="6">
    <location>
        <position position="21"/>
    </location>
</feature>
<dbReference type="InterPro" id="IPR017961">
    <property type="entry name" value="DNA_pol_Y-fam_little_finger"/>
</dbReference>
<keyword evidence="9" id="KW-1185">Reference proteome</keyword>
<protein>
    <recommendedName>
        <fullName evidence="6">DNA polymerase IV</fullName>
        <shortName evidence="6">Pol IV</shortName>
        <ecNumber evidence="6">2.7.7.7</ecNumber>
    </recommendedName>
</protein>
<dbReference type="EC" id="2.7.7.7" evidence="6"/>
<evidence type="ECO:0000256" key="3">
    <source>
        <dbReference type="ARBA" id="ARBA00022695"/>
    </source>
</evidence>
<comment type="subunit">
    <text evidence="6">Monomer.</text>
</comment>
<sequence>MKKMYPKNGRVILHIDANAFYASVEAAYNAELNHKPVAIAGNPKERRGIVVTCNYIARSKGVHAPMPLWEAKQKCPDLVVLKPNFSLYREISNKMFDSLKSYSNMLEPASIDEGYLDITSSFTLGSPLEIAEQIQQSLLSQLKIPVSIGIAPNKFLAKTASDMKKPLGITVLRKRDVQEVLWPLDVGKMHGIGQKTAEKLNQVGIETIGQLAKADEHLVKSVLGLKGKVVIERANGVDHRVVNPNATEEFKSIGHSTTLPKNETEERVLLQAFERLSQSVCQRMQQKKVVTQHIQITIRYSNFQTVTRSETLPHVIELKEDLFYHAVRLFRKNWNGDSIRLLGVTASQVVRKKKAIKQLNLFTYEEEVSEEPLLKVIDQLKQKFGDNIIQKGMEIKSNQDK</sequence>
<accession>A0ABS2QZ01</accession>
<dbReference type="Gene3D" id="3.40.1170.60">
    <property type="match status" value="1"/>
</dbReference>
<evidence type="ECO:0000256" key="2">
    <source>
        <dbReference type="ARBA" id="ARBA00022457"/>
    </source>
</evidence>
<dbReference type="Pfam" id="PF11798">
    <property type="entry name" value="IMS_HHH"/>
    <property type="match status" value="1"/>
</dbReference>
<dbReference type="CDD" id="cd03586">
    <property type="entry name" value="PolY_Pol_IV_kappa"/>
    <property type="match status" value="1"/>
</dbReference>
<keyword evidence="6" id="KW-0235">DNA replication</keyword>
<dbReference type="PROSITE" id="PS50173">
    <property type="entry name" value="UMUC"/>
    <property type="match status" value="1"/>
</dbReference>
<dbReference type="Gene3D" id="3.30.1490.100">
    <property type="entry name" value="DNA polymerase, Y-family, little finger domain"/>
    <property type="match status" value="1"/>
</dbReference>
<evidence type="ECO:0000313" key="9">
    <source>
        <dbReference type="Proteomes" id="UP000809829"/>
    </source>
</evidence>
<keyword evidence="2 6" id="KW-0515">Mutator protein</keyword>
<dbReference type="SUPFAM" id="SSF100879">
    <property type="entry name" value="Lesion bypass DNA polymerase (Y-family), little finger domain"/>
    <property type="match status" value="1"/>
</dbReference>
<dbReference type="Gene3D" id="1.10.150.20">
    <property type="entry name" value="5' to 3' exonuclease, C-terminal subdomain"/>
    <property type="match status" value="1"/>
</dbReference>
<dbReference type="SUPFAM" id="SSF56672">
    <property type="entry name" value="DNA/RNA polymerases"/>
    <property type="match status" value="1"/>
</dbReference>
<keyword evidence="3 6" id="KW-0548">Nucleotidyltransferase</keyword>
<comment type="similarity">
    <text evidence="1 6">Belongs to the DNA polymerase type-Y family.</text>
</comment>
<dbReference type="Gene3D" id="3.30.70.270">
    <property type="match status" value="1"/>
</dbReference>
<keyword evidence="4 6" id="KW-0227">DNA damage</keyword>
<gene>
    <name evidence="6" type="primary">dinB</name>
    <name evidence="8" type="ORF">JOC83_002533</name>
</gene>
<dbReference type="InterPro" id="IPR022880">
    <property type="entry name" value="DNApol_IV"/>
</dbReference>
<dbReference type="Proteomes" id="UP000809829">
    <property type="component" value="Unassembled WGS sequence"/>
</dbReference>
<dbReference type="RefSeq" id="WP_205187638.1">
    <property type="nucleotide sequence ID" value="NZ_JAFBFC010000004.1"/>
</dbReference>
<proteinExistence type="inferred from homology"/>
<dbReference type="Pfam" id="PF11799">
    <property type="entry name" value="IMS_C"/>
    <property type="match status" value="1"/>
</dbReference>
<evidence type="ECO:0000259" key="7">
    <source>
        <dbReference type="PROSITE" id="PS50173"/>
    </source>
</evidence>
<name>A0ABS2QZ01_9BACI</name>
<evidence type="ECO:0000256" key="5">
    <source>
        <dbReference type="ARBA" id="ARBA00022932"/>
    </source>
</evidence>
<dbReference type="Pfam" id="PF00817">
    <property type="entry name" value="IMS"/>
    <property type="match status" value="1"/>
</dbReference>
<keyword evidence="6" id="KW-0238">DNA-binding</keyword>
<dbReference type="EMBL" id="JAFBFC010000004">
    <property type="protein sequence ID" value="MBM7703684.1"/>
    <property type="molecule type" value="Genomic_DNA"/>
</dbReference>
<keyword evidence="6" id="KW-0479">Metal-binding</keyword>
<evidence type="ECO:0000256" key="6">
    <source>
        <dbReference type="HAMAP-Rule" id="MF_01113"/>
    </source>
</evidence>
<dbReference type="NCBIfam" id="NF002677">
    <property type="entry name" value="PRK02406.1"/>
    <property type="match status" value="1"/>
</dbReference>